<organism evidence="2 3">
    <name type="scientific">Trematosphaeria pertusa</name>
    <dbReference type="NCBI Taxonomy" id="390896"/>
    <lineage>
        <taxon>Eukaryota</taxon>
        <taxon>Fungi</taxon>
        <taxon>Dikarya</taxon>
        <taxon>Ascomycota</taxon>
        <taxon>Pezizomycotina</taxon>
        <taxon>Dothideomycetes</taxon>
        <taxon>Pleosporomycetidae</taxon>
        <taxon>Pleosporales</taxon>
        <taxon>Massarineae</taxon>
        <taxon>Trematosphaeriaceae</taxon>
        <taxon>Trematosphaeria</taxon>
    </lineage>
</organism>
<feature type="region of interest" description="Disordered" evidence="1">
    <location>
        <begin position="1"/>
        <end position="28"/>
    </location>
</feature>
<protein>
    <submittedName>
        <fullName evidence="2">Uncharacterized protein</fullName>
    </submittedName>
</protein>
<evidence type="ECO:0000256" key="1">
    <source>
        <dbReference type="SAM" id="MobiDB-lite"/>
    </source>
</evidence>
<gene>
    <name evidence="2" type="ORF">BU26DRAFT_518536</name>
</gene>
<dbReference type="AlphaFoldDB" id="A0A6A6IIT0"/>
<accession>A0A6A6IIT0</accession>
<reference evidence="2" key="1">
    <citation type="journal article" date="2020" name="Stud. Mycol.">
        <title>101 Dothideomycetes genomes: a test case for predicting lifestyles and emergence of pathogens.</title>
        <authorList>
            <person name="Haridas S."/>
            <person name="Albert R."/>
            <person name="Binder M."/>
            <person name="Bloem J."/>
            <person name="Labutti K."/>
            <person name="Salamov A."/>
            <person name="Andreopoulos B."/>
            <person name="Baker S."/>
            <person name="Barry K."/>
            <person name="Bills G."/>
            <person name="Bluhm B."/>
            <person name="Cannon C."/>
            <person name="Castanera R."/>
            <person name="Culley D."/>
            <person name="Daum C."/>
            <person name="Ezra D."/>
            <person name="Gonzalez J."/>
            <person name="Henrissat B."/>
            <person name="Kuo A."/>
            <person name="Liang C."/>
            <person name="Lipzen A."/>
            <person name="Lutzoni F."/>
            <person name="Magnuson J."/>
            <person name="Mondo S."/>
            <person name="Nolan M."/>
            <person name="Ohm R."/>
            <person name="Pangilinan J."/>
            <person name="Park H.-J."/>
            <person name="Ramirez L."/>
            <person name="Alfaro M."/>
            <person name="Sun H."/>
            <person name="Tritt A."/>
            <person name="Yoshinaga Y."/>
            <person name="Zwiers L.-H."/>
            <person name="Turgeon B."/>
            <person name="Goodwin S."/>
            <person name="Spatafora J."/>
            <person name="Crous P."/>
            <person name="Grigoriev I."/>
        </authorList>
    </citation>
    <scope>NUCLEOTIDE SEQUENCE</scope>
    <source>
        <strain evidence="2">CBS 122368</strain>
    </source>
</reference>
<evidence type="ECO:0000313" key="2">
    <source>
        <dbReference type="EMBL" id="KAF2250087.1"/>
    </source>
</evidence>
<dbReference type="RefSeq" id="XP_033685091.1">
    <property type="nucleotide sequence ID" value="XM_033828839.1"/>
</dbReference>
<keyword evidence="3" id="KW-1185">Reference proteome</keyword>
<dbReference type="Proteomes" id="UP000800094">
    <property type="component" value="Unassembled WGS sequence"/>
</dbReference>
<name>A0A6A6IIT0_9PLEO</name>
<evidence type="ECO:0000313" key="3">
    <source>
        <dbReference type="Proteomes" id="UP000800094"/>
    </source>
</evidence>
<dbReference type="EMBL" id="ML987194">
    <property type="protein sequence ID" value="KAF2250087.1"/>
    <property type="molecule type" value="Genomic_DNA"/>
</dbReference>
<proteinExistence type="predicted"/>
<dbReference type="GeneID" id="54582169"/>
<sequence length="270" mass="31036">MSISPSDRSSVDMSISPSDRSSVDMSISPSDRSSVEEIFRRATFANFFDYVGISSLYHFYEKDVVTYDLEEIDGMPVRIKFHLFNMETDIDGEEDEYDGDTQYEANAPADKYWIAPVVEDEVENHAGWYRRGMELPYRDVFALKSVASDRNSNTNTDLTFGTQLGYLEYRSESESYESEWLPTPFVVCLEFHPKTLQHQKLFFIDFTTVKRFGFLAKDYVDNPAVERIRSLSTLGHGVLTIARFDKADTGASFVAYRVMTHDGEKVWAHM</sequence>